<dbReference type="KEGG" id="scn:Solca_0682"/>
<dbReference type="OrthoDB" id="9815709at2"/>
<dbReference type="Proteomes" id="UP000007590">
    <property type="component" value="Chromosome"/>
</dbReference>
<dbReference type="EMBL" id="CP003349">
    <property type="protein sequence ID" value="AFD05807.1"/>
    <property type="molecule type" value="Genomic_DNA"/>
</dbReference>
<name>H8KPA9_SOLCM</name>
<dbReference type="PROSITE" id="PS00745">
    <property type="entry name" value="RF_PROK_I"/>
    <property type="match status" value="1"/>
</dbReference>
<dbReference type="AlphaFoldDB" id="H8KPA9"/>
<dbReference type="RefSeq" id="WP_014679035.1">
    <property type="nucleotide sequence ID" value="NC_017770.1"/>
</dbReference>
<dbReference type="PANTHER" id="PTHR47814">
    <property type="entry name" value="PEPTIDYL-TRNA HYDROLASE ARFB"/>
    <property type="match status" value="1"/>
</dbReference>
<reference evidence="2" key="1">
    <citation type="submission" date="2012-02" db="EMBL/GenBank/DDBJ databases">
        <title>The complete genome of Solitalea canadensis DSM 3403.</title>
        <authorList>
            <consortium name="US DOE Joint Genome Institute (JGI-PGF)"/>
            <person name="Lucas S."/>
            <person name="Copeland A."/>
            <person name="Lapidus A."/>
            <person name="Glavina del Rio T."/>
            <person name="Dalin E."/>
            <person name="Tice H."/>
            <person name="Bruce D."/>
            <person name="Goodwin L."/>
            <person name="Pitluck S."/>
            <person name="Peters L."/>
            <person name="Ovchinnikova G."/>
            <person name="Lu M."/>
            <person name="Kyrpides N."/>
            <person name="Mavromatis K."/>
            <person name="Ivanova N."/>
            <person name="Brettin T."/>
            <person name="Detter J.C."/>
            <person name="Han C."/>
            <person name="Larimer F."/>
            <person name="Land M."/>
            <person name="Hauser L."/>
            <person name="Markowitz V."/>
            <person name="Cheng J.-F."/>
            <person name="Hugenholtz P."/>
            <person name="Woyke T."/>
            <person name="Wu D."/>
            <person name="Spring S."/>
            <person name="Schroeder M."/>
            <person name="Kopitz M."/>
            <person name="Brambilla E."/>
            <person name="Klenk H.-P."/>
            <person name="Eisen J.A."/>
        </authorList>
    </citation>
    <scope>NUCLEOTIDE SEQUENCE</scope>
    <source>
        <strain evidence="2">DSM 3403</strain>
    </source>
</reference>
<dbReference type="HOGENOM" id="CLU_089470_3_2_10"/>
<dbReference type="Gene3D" id="3.30.160.20">
    <property type="match status" value="1"/>
</dbReference>
<dbReference type="SUPFAM" id="SSF110916">
    <property type="entry name" value="Peptidyl-tRNA hydrolase domain-like"/>
    <property type="match status" value="1"/>
</dbReference>
<keyword evidence="3" id="KW-1185">Reference proteome</keyword>
<dbReference type="NCBIfam" id="NF006718">
    <property type="entry name" value="PRK09256.1"/>
    <property type="match status" value="1"/>
</dbReference>
<gene>
    <name evidence="2" type="ordered locus">Solca_0682</name>
</gene>
<evidence type="ECO:0000313" key="2">
    <source>
        <dbReference type="EMBL" id="AFD05807.1"/>
    </source>
</evidence>
<dbReference type="eggNOG" id="COG1186">
    <property type="taxonomic scope" value="Bacteria"/>
</dbReference>
<dbReference type="GO" id="GO:0072344">
    <property type="term" value="P:rescue of stalled ribosome"/>
    <property type="evidence" value="ECO:0007669"/>
    <property type="project" value="TreeGrafter"/>
</dbReference>
<dbReference type="STRING" id="929556.Solca_0682"/>
<dbReference type="Pfam" id="PF00472">
    <property type="entry name" value="RF-1"/>
    <property type="match status" value="1"/>
</dbReference>
<proteinExistence type="predicted"/>
<dbReference type="GO" id="GO:0003747">
    <property type="term" value="F:translation release factor activity"/>
    <property type="evidence" value="ECO:0007669"/>
    <property type="project" value="InterPro"/>
</dbReference>
<dbReference type="PANTHER" id="PTHR47814:SF1">
    <property type="entry name" value="PEPTIDYL-TRNA HYDROLASE ARFB"/>
    <property type="match status" value="1"/>
</dbReference>
<feature type="domain" description="Prokaryotic-type class I peptide chain release factors" evidence="1">
    <location>
        <begin position="18"/>
        <end position="34"/>
    </location>
</feature>
<dbReference type="GO" id="GO:0043022">
    <property type="term" value="F:ribosome binding"/>
    <property type="evidence" value="ECO:0007669"/>
    <property type="project" value="TreeGrafter"/>
</dbReference>
<sequence length="136" mass="15584">MNIDRAVLASELIYQMSRSSGKGGQNVNKVATKVEVGFSIEQSQLFSNEEKERLLQKLSGRITKDGLIKITSEEERSQLMNKHRVIEKLAHILENALKIEKPRRATKPSKASKEKRLKNKQLTSIKKINRTIRGWE</sequence>
<organism evidence="2 3">
    <name type="scientific">Solitalea canadensis (strain ATCC 29591 / DSM 3403 / JCM 21819 / LMG 8368 / NBRC 15130 / NCIMB 12057 / USAM 9D)</name>
    <name type="common">Flexibacter canadensis</name>
    <dbReference type="NCBI Taxonomy" id="929556"/>
    <lineage>
        <taxon>Bacteria</taxon>
        <taxon>Pseudomonadati</taxon>
        <taxon>Bacteroidota</taxon>
        <taxon>Sphingobacteriia</taxon>
        <taxon>Sphingobacteriales</taxon>
        <taxon>Sphingobacteriaceae</taxon>
        <taxon>Solitalea</taxon>
    </lineage>
</organism>
<dbReference type="InterPro" id="IPR000352">
    <property type="entry name" value="Pep_chain_release_fac_I"/>
</dbReference>
<accession>H8KPA9</accession>
<dbReference type="GO" id="GO:0004045">
    <property type="term" value="F:peptidyl-tRNA hydrolase activity"/>
    <property type="evidence" value="ECO:0007669"/>
    <property type="project" value="TreeGrafter"/>
</dbReference>
<evidence type="ECO:0000259" key="1">
    <source>
        <dbReference type="PROSITE" id="PS00745"/>
    </source>
</evidence>
<protein>
    <submittedName>
        <fullName evidence="2">Protein chain release factor B</fullName>
    </submittedName>
</protein>
<evidence type="ECO:0000313" key="3">
    <source>
        <dbReference type="Proteomes" id="UP000007590"/>
    </source>
</evidence>